<evidence type="ECO:0000256" key="1">
    <source>
        <dbReference type="SAM" id="Phobius"/>
    </source>
</evidence>
<accession>A0A6J4GPP8</accession>
<sequence length="261" mass="29862">MEETLPEKSIFEEIPTEKIYTEKAIRVGTFLGGPLVAGYFMAENFKVFGDSDKAKKTWIITILATLCIFALIFFVPENILDKIPNIVFPLIYMGIAAYYTKLYQEKLINEHIESGGEQFNWGRTIVISIIGISILLGAVFSTYFLTETANGRLTESTKTYGAMQHQIVYQNNIDENEVDKIAEVFKKTTFFDDALTKYVYLEKINNNYEISISCNESVKDDVTASQPFVELRNNMQKFFPDNKIIFKLVVNSLDNVVKRIE</sequence>
<dbReference type="Proteomes" id="UP000479938">
    <property type="component" value="Unassembled WGS sequence"/>
</dbReference>
<keyword evidence="1" id="KW-0812">Transmembrane</keyword>
<feature type="transmembrane region" description="Helical" evidence="1">
    <location>
        <begin position="57"/>
        <end position="74"/>
    </location>
</feature>
<evidence type="ECO:0000313" key="2">
    <source>
        <dbReference type="EMBL" id="CAA9201032.1"/>
    </source>
</evidence>
<feature type="transmembrane region" description="Helical" evidence="1">
    <location>
        <begin position="124"/>
        <end position="145"/>
    </location>
</feature>
<dbReference type="EMBL" id="CADCSU010000121">
    <property type="protein sequence ID" value="CAA9201032.1"/>
    <property type="molecule type" value="Genomic_DNA"/>
</dbReference>
<dbReference type="RefSeq" id="WP_173971863.1">
    <property type="nucleotide sequence ID" value="NZ_CADCSU010000121.1"/>
</dbReference>
<organism evidence="2 3">
    <name type="scientific">Flavobacterium bizetiae</name>
    <dbReference type="NCBI Taxonomy" id="2704140"/>
    <lineage>
        <taxon>Bacteria</taxon>
        <taxon>Pseudomonadati</taxon>
        <taxon>Bacteroidota</taxon>
        <taxon>Flavobacteriia</taxon>
        <taxon>Flavobacteriales</taxon>
        <taxon>Flavobacteriaceae</taxon>
        <taxon>Flavobacterium</taxon>
    </lineage>
</organism>
<keyword evidence="3" id="KW-1185">Reference proteome</keyword>
<keyword evidence="1" id="KW-0472">Membrane</keyword>
<feature type="transmembrane region" description="Helical" evidence="1">
    <location>
        <begin position="24"/>
        <end position="45"/>
    </location>
</feature>
<protein>
    <submittedName>
        <fullName evidence="2">Uncharacterized protein</fullName>
    </submittedName>
</protein>
<name>A0A6J4GPP8_9FLAO</name>
<reference evidence="2 3" key="1">
    <citation type="submission" date="2020-02" db="EMBL/GenBank/DDBJ databases">
        <authorList>
            <person name="Criscuolo A."/>
        </authorList>
    </citation>
    <scope>NUCLEOTIDE SEQUENCE [LARGE SCALE GENOMIC DNA]</scope>
    <source>
        <strain evidence="2">CIP105534</strain>
    </source>
</reference>
<keyword evidence="1" id="KW-1133">Transmembrane helix</keyword>
<dbReference type="AlphaFoldDB" id="A0A6J4GPP8"/>
<gene>
    <name evidence="2" type="ORF">FLA105534_03365</name>
</gene>
<feature type="transmembrane region" description="Helical" evidence="1">
    <location>
        <begin position="86"/>
        <end position="103"/>
    </location>
</feature>
<proteinExistence type="predicted"/>
<evidence type="ECO:0000313" key="3">
    <source>
        <dbReference type="Proteomes" id="UP000479938"/>
    </source>
</evidence>